<comment type="caution">
    <text evidence="1">The sequence shown here is derived from an EMBL/GenBank/DDBJ whole genome shotgun (WGS) entry which is preliminary data.</text>
</comment>
<reference evidence="1 2" key="1">
    <citation type="submission" date="2020-08" db="EMBL/GenBank/DDBJ databases">
        <title>Genomic Encyclopedia of Type Strains, Phase IV (KMG-V): Genome sequencing to study the core and pangenomes of soil and plant-associated prokaryotes.</title>
        <authorList>
            <person name="Whitman W."/>
        </authorList>
    </citation>
    <scope>NUCLEOTIDE SEQUENCE [LARGE SCALE GENOMIC DNA]</scope>
    <source>
        <strain evidence="1 2">SLV-2362</strain>
    </source>
</reference>
<organism evidence="1 2">
    <name type="scientific">Cupriavidus alkaliphilus</name>
    <dbReference type="NCBI Taxonomy" id="942866"/>
    <lineage>
        <taxon>Bacteria</taxon>
        <taxon>Pseudomonadati</taxon>
        <taxon>Pseudomonadota</taxon>
        <taxon>Betaproteobacteria</taxon>
        <taxon>Burkholderiales</taxon>
        <taxon>Burkholderiaceae</taxon>
        <taxon>Cupriavidus</taxon>
    </lineage>
</organism>
<name>A0A7W4YSW9_9BURK</name>
<dbReference type="RefSeq" id="WP_183299710.1">
    <property type="nucleotide sequence ID" value="NZ_JACHWF010000003.1"/>
</dbReference>
<evidence type="ECO:0000313" key="1">
    <source>
        <dbReference type="EMBL" id="MBB3008892.1"/>
    </source>
</evidence>
<proteinExistence type="predicted"/>
<evidence type="ECO:0000313" key="2">
    <source>
        <dbReference type="Proteomes" id="UP000578036"/>
    </source>
</evidence>
<sequence length="453" mass="49950">MSGPKVVRIVTREEILAICEGQLRQLDQAITQWTAQCGEMGELSDAEASATRERRRVLAELLKQDAFIDLQKRVPEEIAFLKADALRRERLAIERAAAARQRGRRGKENAATLLNVLKACGRNVPDELKKQLESIARGEGADHVDALLAQGFNLLATEQKSALTAAQRDLANRLAEPNEGQSFEAWKARNKPTSPVDMLLERVDAQIAEAEIILGREETATYLTRLRSMESEPNEARRKLLLDSLILDLSKGIETARARRSAIEKLVEIAVQIEPFTSEASTSLRAQAAACTGATPISTLTALVEQCQTLLESELRRKAAEARREVILQGLAQLGYEVHEGMATAWATDGRVVLRKSSLPGYGVEIGGQAESSRLQVRAVALTSDRDTNRDKDVETIWCGEFARLQQLVTENGNGLLIERAMGIGQVPLKVVDDTRQTSESIDNRKLSSRRAI</sequence>
<keyword evidence="2" id="KW-1185">Reference proteome</keyword>
<gene>
    <name evidence="1" type="ORF">FHX61_003545</name>
</gene>
<dbReference type="AlphaFoldDB" id="A0A7W4YSW9"/>
<accession>A0A7W4YSW9</accession>
<dbReference type="Proteomes" id="UP000578036">
    <property type="component" value="Unassembled WGS sequence"/>
</dbReference>
<dbReference type="EMBL" id="JACHWF010000003">
    <property type="protein sequence ID" value="MBB3008892.1"/>
    <property type="molecule type" value="Genomic_DNA"/>
</dbReference>
<protein>
    <submittedName>
        <fullName evidence="1">Uncharacterized protein</fullName>
    </submittedName>
</protein>